<dbReference type="Gene3D" id="2.60.40.10">
    <property type="entry name" value="Immunoglobulins"/>
    <property type="match status" value="1"/>
</dbReference>
<evidence type="ECO:0000313" key="4">
    <source>
        <dbReference type="EMBL" id="NJP34298.1"/>
    </source>
</evidence>
<keyword evidence="2" id="KW-1133">Transmembrane helix</keyword>
<feature type="region of interest" description="Disordered" evidence="1">
    <location>
        <begin position="110"/>
        <end position="155"/>
    </location>
</feature>
<reference evidence="4 5" key="1">
    <citation type="submission" date="2020-03" db="EMBL/GenBank/DDBJ databases">
        <title>WGS of actinomycetes isolated from Thailand.</title>
        <authorList>
            <person name="Thawai C."/>
        </authorList>
    </citation>
    <scope>NUCLEOTIDE SEQUENCE [LARGE SCALE GENOMIC DNA]</scope>
    <source>
        <strain evidence="4 5">HSS6-12</strain>
    </source>
</reference>
<dbReference type="CDD" id="cd14947">
    <property type="entry name" value="NBR1_like"/>
    <property type="match status" value="1"/>
</dbReference>
<keyword evidence="2" id="KW-0472">Membrane</keyword>
<feature type="transmembrane region" description="Helical" evidence="2">
    <location>
        <begin position="160"/>
        <end position="182"/>
    </location>
</feature>
<dbReference type="PANTHER" id="PTHR20930">
    <property type="entry name" value="OVARIAN CARCINOMA ANTIGEN CA125-RELATED"/>
    <property type="match status" value="1"/>
</dbReference>
<dbReference type="Proteomes" id="UP000783871">
    <property type="component" value="Unassembled WGS sequence"/>
</dbReference>
<proteinExistence type="predicted"/>
<dbReference type="EMBL" id="JAATEO010000023">
    <property type="protein sequence ID" value="NJP34298.1"/>
    <property type="molecule type" value="Genomic_DNA"/>
</dbReference>
<protein>
    <submittedName>
        <fullName evidence="4">Transcriptional regulator</fullName>
    </submittedName>
</protein>
<gene>
    <name evidence="4" type="ORF">HCJ94_20515</name>
</gene>
<dbReference type="InterPro" id="IPR032350">
    <property type="entry name" value="Nbr1_FW"/>
</dbReference>
<evidence type="ECO:0000313" key="5">
    <source>
        <dbReference type="Proteomes" id="UP000783871"/>
    </source>
</evidence>
<dbReference type="RefSeq" id="WP_168002654.1">
    <property type="nucleotide sequence ID" value="NZ_JAATEO010000023.1"/>
</dbReference>
<accession>A0ABX0ZEA2</accession>
<evidence type="ECO:0000256" key="1">
    <source>
        <dbReference type="SAM" id="MobiDB-lite"/>
    </source>
</evidence>
<feature type="region of interest" description="Disordered" evidence="1">
    <location>
        <begin position="1"/>
        <end position="32"/>
    </location>
</feature>
<feature type="domain" description="Nbr1 FW" evidence="3">
    <location>
        <begin position="213"/>
        <end position="301"/>
    </location>
</feature>
<sequence>MEKETQDQDRVPRRRGRRPTRPDSGSGAVGAFADRLWRLKQEAGDPSYEEMSVRLGAAASKSSLAAAAQGRNLPSWETTWEFVRVLAVDRLGHDPQATEKEWRERWMRAKAGEHSADTAPGADTVPEPPRAAETSTASEGTPPSGTSEIEKPGPMRRRRIGIAGVAAATAVLTGAGLGLVMLDRRAGERDAGVAPTVAASPDHDDSRFEGDITYPDGSLVPPDSSFTKVWRIRNTGTVPWANRFLARVNDDPCQAPKAVAIPQTRPGEAVDIAVTVRTPRTPGRCKIYWKMADEQGRTLFPLKRPVFLDVRVGRP</sequence>
<dbReference type="PANTHER" id="PTHR20930:SF0">
    <property type="entry name" value="PROTEIN ILRUN"/>
    <property type="match status" value="1"/>
</dbReference>
<evidence type="ECO:0000256" key="2">
    <source>
        <dbReference type="SAM" id="Phobius"/>
    </source>
</evidence>
<evidence type="ECO:0000259" key="3">
    <source>
        <dbReference type="Pfam" id="PF16158"/>
    </source>
</evidence>
<organism evidence="4 5">
    <name type="scientific">Micromonospora thermarum</name>
    <dbReference type="NCBI Taxonomy" id="2720024"/>
    <lineage>
        <taxon>Bacteria</taxon>
        <taxon>Bacillati</taxon>
        <taxon>Actinomycetota</taxon>
        <taxon>Actinomycetes</taxon>
        <taxon>Micromonosporales</taxon>
        <taxon>Micromonosporaceae</taxon>
        <taxon>Micromonospora</taxon>
    </lineage>
</organism>
<feature type="compositionally biased region" description="Basic and acidic residues" evidence="1">
    <location>
        <begin position="1"/>
        <end position="11"/>
    </location>
</feature>
<keyword evidence="2" id="KW-0812">Transmembrane</keyword>
<keyword evidence="5" id="KW-1185">Reference proteome</keyword>
<feature type="compositionally biased region" description="Polar residues" evidence="1">
    <location>
        <begin position="133"/>
        <end position="147"/>
    </location>
</feature>
<name>A0ABX0ZEA2_9ACTN</name>
<comment type="caution">
    <text evidence="4">The sequence shown here is derived from an EMBL/GenBank/DDBJ whole genome shotgun (WGS) entry which is preliminary data.</text>
</comment>
<dbReference type="Pfam" id="PF16158">
    <property type="entry name" value="N_BRCA1_IG"/>
    <property type="match status" value="1"/>
</dbReference>
<dbReference type="InterPro" id="IPR013783">
    <property type="entry name" value="Ig-like_fold"/>
</dbReference>